<evidence type="ECO:0000313" key="3">
    <source>
        <dbReference type="Proteomes" id="UP001169069"/>
    </source>
</evidence>
<evidence type="ECO:0000313" key="2">
    <source>
        <dbReference type="EMBL" id="MDM5272173.1"/>
    </source>
</evidence>
<comment type="caution">
    <text evidence="2">The sequence shown here is derived from an EMBL/GenBank/DDBJ whole genome shotgun (WGS) entry which is preliminary data.</text>
</comment>
<dbReference type="RefSeq" id="WP_289413947.1">
    <property type="nucleotide sequence ID" value="NZ_JAQIBD010000003.1"/>
</dbReference>
<sequence>MNIADVKQELSSDEKVLESAFKLETLYKKYRVVIWSVIVVLILLFVGKSVMTAMEEARLSEANNALLTLQQNPEDTAALNTLKEKNPALFELYSYAQASKTGDKNTLAILSHSSNSVIADASGYTLAVMEDKTTDSVLYKEMTTLEEAYLAIQNGEMKKAQEKLNMIDPRSPVATLAQLLKHSTIKAK</sequence>
<dbReference type="Proteomes" id="UP001169069">
    <property type="component" value="Unassembled WGS sequence"/>
</dbReference>
<proteinExistence type="predicted"/>
<organism evidence="2 3">
    <name type="scientific">Sulfurovum zhangzhouensis</name>
    <dbReference type="NCBI Taxonomy" id="3019067"/>
    <lineage>
        <taxon>Bacteria</taxon>
        <taxon>Pseudomonadati</taxon>
        <taxon>Campylobacterota</taxon>
        <taxon>Epsilonproteobacteria</taxon>
        <taxon>Campylobacterales</taxon>
        <taxon>Sulfurovaceae</taxon>
        <taxon>Sulfurovum</taxon>
    </lineage>
</organism>
<keyword evidence="3" id="KW-1185">Reference proteome</keyword>
<reference evidence="2" key="1">
    <citation type="submission" date="2023-01" db="EMBL/GenBank/DDBJ databases">
        <title>Sulfurovum sp. zt1-1 genome assembly.</title>
        <authorList>
            <person name="Wang J."/>
        </authorList>
    </citation>
    <scope>NUCLEOTIDE SEQUENCE</scope>
    <source>
        <strain evidence="2">Zt1-1</strain>
    </source>
</reference>
<evidence type="ECO:0000256" key="1">
    <source>
        <dbReference type="SAM" id="Phobius"/>
    </source>
</evidence>
<keyword evidence="1" id="KW-1133">Transmembrane helix</keyword>
<protein>
    <submittedName>
        <fullName evidence="2">Uncharacterized protein</fullName>
    </submittedName>
</protein>
<accession>A0ABT7QZE8</accession>
<dbReference type="EMBL" id="JAQIBD010000003">
    <property type="protein sequence ID" value="MDM5272173.1"/>
    <property type="molecule type" value="Genomic_DNA"/>
</dbReference>
<gene>
    <name evidence="2" type="ORF">PGH07_08270</name>
</gene>
<keyword evidence="1" id="KW-0812">Transmembrane</keyword>
<keyword evidence="1" id="KW-0472">Membrane</keyword>
<feature type="transmembrane region" description="Helical" evidence="1">
    <location>
        <begin position="32"/>
        <end position="51"/>
    </location>
</feature>
<name>A0ABT7QZE8_9BACT</name>